<organism evidence="2">
    <name type="scientific">uncultured Rubrobacteraceae bacterium</name>
    <dbReference type="NCBI Taxonomy" id="349277"/>
    <lineage>
        <taxon>Bacteria</taxon>
        <taxon>Bacillati</taxon>
        <taxon>Actinomycetota</taxon>
        <taxon>Rubrobacteria</taxon>
        <taxon>Rubrobacterales</taxon>
        <taxon>Rubrobacteraceae</taxon>
        <taxon>environmental samples</taxon>
    </lineage>
</organism>
<protein>
    <submittedName>
        <fullName evidence="2">Uncharacterized protein</fullName>
    </submittedName>
</protein>
<feature type="compositionally biased region" description="Gly residues" evidence="1">
    <location>
        <begin position="32"/>
        <end position="45"/>
    </location>
</feature>
<feature type="non-terminal residue" evidence="2">
    <location>
        <position position="60"/>
    </location>
</feature>
<feature type="non-terminal residue" evidence="2">
    <location>
        <position position="1"/>
    </location>
</feature>
<gene>
    <name evidence="2" type="ORF">AVDCRST_MAG05-3430</name>
</gene>
<evidence type="ECO:0000313" key="2">
    <source>
        <dbReference type="EMBL" id="CAA9517993.1"/>
    </source>
</evidence>
<evidence type="ECO:0000256" key="1">
    <source>
        <dbReference type="SAM" id="MobiDB-lite"/>
    </source>
</evidence>
<sequence length="60" mass="5803">GPRTQGHGERTGQRYPGPGDGRGGARRPGRGYANGAGTVAGGTLPGGLSSPSWCPGGGEV</sequence>
<proteinExistence type="predicted"/>
<name>A0A6J4TA89_9ACTN</name>
<feature type="region of interest" description="Disordered" evidence="1">
    <location>
        <begin position="1"/>
        <end position="60"/>
    </location>
</feature>
<dbReference type="AlphaFoldDB" id="A0A6J4TA89"/>
<reference evidence="2" key="1">
    <citation type="submission" date="2020-02" db="EMBL/GenBank/DDBJ databases">
        <authorList>
            <person name="Meier V. D."/>
        </authorList>
    </citation>
    <scope>NUCLEOTIDE SEQUENCE</scope>
    <source>
        <strain evidence="2">AVDCRST_MAG05</strain>
    </source>
</reference>
<feature type="compositionally biased region" description="Basic and acidic residues" evidence="1">
    <location>
        <begin position="1"/>
        <end position="12"/>
    </location>
</feature>
<dbReference type="EMBL" id="CADCVM010000381">
    <property type="protein sequence ID" value="CAA9517993.1"/>
    <property type="molecule type" value="Genomic_DNA"/>
</dbReference>
<accession>A0A6J4TA89</accession>